<protein>
    <recommendedName>
        <fullName evidence="4">Ubiquinone biosynthesis protein UbiJ</fullName>
    </recommendedName>
</protein>
<keyword evidence="1" id="KW-0175">Coiled coil</keyword>
<dbReference type="RefSeq" id="WP_308974918.1">
    <property type="nucleotide sequence ID" value="NZ_JAVIDL010000008.1"/>
</dbReference>
<dbReference type="InterPro" id="IPR038989">
    <property type="entry name" value="UbiJ"/>
</dbReference>
<dbReference type="GO" id="GO:0006744">
    <property type="term" value="P:ubiquinone biosynthetic process"/>
    <property type="evidence" value="ECO:0007669"/>
    <property type="project" value="InterPro"/>
</dbReference>
<dbReference type="PANTHER" id="PTHR38693:SF1">
    <property type="entry name" value="UBIQUINONE BIOSYNTHESIS ACCESSORY FACTOR UBIJ"/>
    <property type="match status" value="1"/>
</dbReference>
<feature type="coiled-coil region" evidence="1">
    <location>
        <begin position="180"/>
        <end position="221"/>
    </location>
</feature>
<sequence length="231" mass="26023">MWSILALGAIERIIHHTINLDAIARIQVNQLQGQMLRVVIDSPQLSIDVFFDENKVRLEPTITGHAQHISIFEQRPFDQATPITQANATLHVDNVVSLLKLLLNTDVGTIPVQGDYHLLQKIQHIMQNAEPDLAAQLSPWVSPALAHEIGKLQAIPKLLQRSLSSKLFFAQDFIKEDSGLFAARWQLDDLQQQTRKLNQELDRFEAKVAQLKVKLNSKLQKIAAPTSPNQD</sequence>
<evidence type="ECO:0000313" key="3">
    <source>
        <dbReference type="Proteomes" id="UP001243844"/>
    </source>
</evidence>
<gene>
    <name evidence="2" type="ORF">RFH47_06045</name>
</gene>
<dbReference type="PANTHER" id="PTHR38693">
    <property type="entry name" value="UBIQUINONE BIOSYNTHESIS PROTEIN UBIJ"/>
    <property type="match status" value="1"/>
</dbReference>
<evidence type="ECO:0000313" key="2">
    <source>
        <dbReference type="EMBL" id="MDQ8935284.1"/>
    </source>
</evidence>
<evidence type="ECO:0000256" key="1">
    <source>
        <dbReference type="SAM" id="Coils"/>
    </source>
</evidence>
<evidence type="ECO:0008006" key="4">
    <source>
        <dbReference type="Google" id="ProtNLM"/>
    </source>
</evidence>
<dbReference type="Proteomes" id="UP001243844">
    <property type="component" value="Unassembled WGS sequence"/>
</dbReference>
<organism evidence="2 3">
    <name type="scientific">Acinetobacter rudis</name>
    <dbReference type="NCBI Taxonomy" id="632955"/>
    <lineage>
        <taxon>Bacteria</taxon>
        <taxon>Pseudomonadati</taxon>
        <taxon>Pseudomonadota</taxon>
        <taxon>Gammaproteobacteria</taxon>
        <taxon>Moraxellales</taxon>
        <taxon>Moraxellaceae</taxon>
        <taxon>Acinetobacter</taxon>
    </lineage>
</organism>
<accession>A0AAW8J6F1</accession>
<reference evidence="2" key="1">
    <citation type="submission" date="2023-08" db="EMBL/GenBank/DDBJ databases">
        <title>Emergence of clinically-relevant ST2 carbapenem-resistant Acinetobacter baumannii strains in hospital sewages in Zhejiang, East of China.</title>
        <authorList>
            <person name="Kaichao C."/>
            <person name="Zhang R."/>
        </authorList>
    </citation>
    <scope>NUCLEOTIDE SEQUENCE</scope>
    <source>
        <strain evidence="2">M-RB-37</strain>
    </source>
</reference>
<name>A0AAW8J6F1_9GAMM</name>
<comment type="caution">
    <text evidence="2">The sequence shown here is derived from an EMBL/GenBank/DDBJ whole genome shotgun (WGS) entry which is preliminary data.</text>
</comment>
<dbReference type="AlphaFoldDB" id="A0AAW8J6F1"/>
<proteinExistence type="predicted"/>
<dbReference type="EMBL" id="JAVIDL010000008">
    <property type="protein sequence ID" value="MDQ8935284.1"/>
    <property type="molecule type" value="Genomic_DNA"/>
</dbReference>